<feature type="region of interest" description="Disordered" evidence="1">
    <location>
        <begin position="267"/>
        <end position="292"/>
    </location>
</feature>
<reference evidence="4 5" key="2">
    <citation type="submission" date="2024-03" db="EMBL/GenBank/DDBJ databases">
        <title>The Genome Sequence of Enterococcus sp. DIV1094.</title>
        <authorList>
            <consortium name="The Broad Institute Genomics Platform"/>
            <consortium name="The Broad Institute Microbial Omics Core"/>
            <consortium name="The Broad Institute Genomic Center for Infectious Diseases"/>
            <person name="Earl A."/>
            <person name="Manson A."/>
            <person name="Gilmore M."/>
            <person name="Schwartman J."/>
            <person name="Shea T."/>
            <person name="Abouelleil A."/>
            <person name="Cao P."/>
            <person name="Chapman S."/>
            <person name="Cusick C."/>
            <person name="Young S."/>
            <person name="Neafsey D."/>
            <person name="Nusbaum C."/>
            <person name="Birren B."/>
        </authorList>
    </citation>
    <scope>NUCLEOTIDE SEQUENCE [LARGE SCALE GENOMIC DNA]</scope>
    <source>
        <strain evidence="4 5">DIV1094</strain>
    </source>
</reference>
<feature type="domain" description="WxL" evidence="3">
    <location>
        <begin position="35"/>
        <end position="273"/>
    </location>
</feature>
<protein>
    <recommendedName>
        <fullName evidence="3">WxL domain-containing protein</fullName>
    </recommendedName>
</protein>
<dbReference type="Proteomes" id="UP000664360">
    <property type="component" value="Chromosome"/>
</dbReference>
<dbReference type="RefSeq" id="WP_206855427.1">
    <property type="nucleotide sequence ID" value="NZ_CP147250.1"/>
</dbReference>
<evidence type="ECO:0000256" key="1">
    <source>
        <dbReference type="SAM" id="MobiDB-lite"/>
    </source>
</evidence>
<evidence type="ECO:0000256" key="2">
    <source>
        <dbReference type="SAM" id="SignalP"/>
    </source>
</evidence>
<feature type="compositionally biased region" description="Acidic residues" evidence="1">
    <location>
        <begin position="280"/>
        <end position="292"/>
    </location>
</feature>
<organism evidence="4 5">
    <name type="scientific">Candidatus Enterococcus mangumiae</name>
    <dbReference type="NCBI Taxonomy" id="2230878"/>
    <lineage>
        <taxon>Bacteria</taxon>
        <taxon>Bacillati</taxon>
        <taxon>Bacillota</taxon>
        <taxon>Bacilli</taxon>
        <taxon>Lactobacillales</taxon>
        <taxon>Enterococcaceae</taxon>
        <taxon>Enterococcus</taxon>
    </lineage>
</organism>
<keyword evidence="2" id="KW-0732">Signal</keyword>
<name>A0ABZ2SWQ9_9ENTE</name>
<dbReference type="Pfam" id="PF13731">
    <property type="entry name" value="WxL"/>
    <property type="match status" value="1"/>
</dbReference>
<dbReference type="InterPro" id="IPR027994">
    <property type="entry name" value="WxL_dom"/>
</dbReference>
<proteinExistence type="predicted"/>
<evidence type="ECO:0000259" key="3">
    <source>
        <dbReference type="Pfam" id="PF13731"/>
    </source>
</evidence>
<gene>
    <name evidence="4" type="ORF">DOK79_001727</name>
</gene>
<accession>A0ABZ2SWQ9</accession>
<keyword evidence="5" id="KW-1185">Reference proteome</keyword>
<reference evidence="4 5" key="1">
    <citation type="submission" date="2021-03" db="EMBL/GenBank/DDBJ databases">
        <authorList>
            <person name="Gilmore M.S."/>
            <person name="Schwartzman J."/>
            <person name="Van Tyne D."/>
            <person name="Martin M."/>
            <person name="Earl A.M."/>
            <person name="Manson A.L."/>
            <person name="Straub T."/>
            <person name="Salamzade R."/>
            <person name="Saavedra J."/>
            <person name="Lebreton F."/>
            <person name="Prichula J."/>
            <person name="Schaufler K."/>
            <person name="Gaca A."/>
            <person name="Sgardioli B."/>
            <person name="Wagenaar J."/>
            <person name="Strong T."/>
        </authorList>
    </citation>
    <scope>NUCLEOTIDE SEQUENCE [LARGE SCALE GENOMIC DNA]</scope>
    <source>
        <strain evidence="4 5">DIV1094</strain>
    </source>
</reference>
<evidence type="ECO:0000313" key="5">
    <source>
        <dbReference type="Proteomes" id="UP000664360"/>
    </source>
</evidence>
<sequence>MKFVRLATIAALTSTIFAGGITAFAEETTEETSKEVRNVTTDGTIGFTANGDDELVVVPPEEGPEVDIDPEVPGTTGPLSIMKAVTMNFGSQVISNQNQTYNMIAEKQQKKGTTGEENKVPYVSFAQVQDVRGTNAGWDLQVRMTDFKATTETVNDTLLGAEISLLDPRIQYEGSTPENAPSFNAPFTNTDEVNYLKLMPNASAVSVMTAEKDKGAGVSSVVWGNQADLDKQEADDKIEVVTNNAIQLFVPGSTAKDATQYKSTLTWELSNTPGSNGVGGEDDGQPEENDEA</sequence>
<dbReference type="EMBL" id="CP147250">
    <property type="protein sequence ID" value="WYJ80170.1"/>
    <property type="molecule type" value="Genomic_DNA"/>
</dbReference>
<feature type="signal peptide" evidence="2">
    <location>
        <begin position="1"/>
        <end position="25"/>
    </location>
</feature>
<feature type="chain" id="PRO_5046606734" description="WxL domain-containing protein" evidence="2">
    <location>
        <begin position="26"/>
        <end position="292"/>
    </location>
</feature>
<evidence type="ECO:0000313" key="4">
    <source>
        <dbReference type="EMBL" id="WYJ80170.1"/>
    </source>
</evidence>